<dbReference type="AlphaFoldDB" id="A0A974GYQ0"/>
<gene>
    <name evidence="1" type="ORF">XELAEV_18004081mg</name>
</gene>
<organism evidence="1">
    <name type="scientific">Xenopus laevis</name>
    <name type="common">African clawed frog</name>
    <dbReference type="NCBI Taxonomy" id="8355"/>
    <lineage>
        <taxon>Eukaryota</taxon>
        <taxon>Metazoa</taxon>
        <taxon>Chordata</taxon>
        <taxon>Craniata</taxon>
        <taxon>Vertebrata</taxon>
        <taxon>Euteleostomi</taxon>
        <taxon>Amphibia</taxon>
        <taxon>Batrachia</taxon>
        <taxon>Anura</taxon>
        <taxon>Pipoidea</taxon>
        <taxon>Pipidae</taxon>
        <taxon>Xenopodinae</taxon>
        <taxon>Xenopus</taxon>
        <taxon>Xenopus</taxon>
    </lineage>
</organism>
<dbReference type="Proteomes" id="UP000694892">
    <property type="component" value="Unassembled WGS sequence"/>
</dbReference>
<accession>A0A974GYQ0</accession>
<dbReference type="EMBL" id="KV473441">
    <property type="protein sequence ID" value="OCT55774.1"/>
    <property type="molecule type" value="Genomic_DNA"/>
</dbReference>
<sequence>MGSYWSLETYKDGRYGNELSESQLPILRIWNKKNELTTRITLKFLAPFNVYCNAPCLFLTVLKFLLIHCVQSFICV</sequence>
<reference evidence="1" key="1">
    <citation type="submission" date="2016-05" db="EMBL/GenBank/DDBJ databases">
        <title>WGS assembly of Xenopus laevis.</title>
        <authorList>
            <person name="Session A."/>
            <person name="Uno Y."/>
            <person name="Kwon T."/>
            <person name="Chapman J."/>
            <person name="Toyoda A."/>
            <person name="Takahashi S."/>
            <person name="Fukui A."/>
            <person name="Hikosaka A."/>
            <person name="Putnam N."/>
            <person name="Stites J."/>
            <person name="Van Heeringen S."/>
            <person name="Quigley I."/>
            <person name="Heinz S."/>
            <person name="Hellsten U."/>
            <person name="Lyons J."/>
            <person name="Suzuki A."/>
            <person name="Kondo M."/>
            <person name="Ogino H."/>
            <person name="Ochi H."/>
            <person name="Bogdanovic O."/>
            <person name="Lister R."/>
            <person name="Georgiou G."/>
            <person name="Paranjpe S."/>
            <person name="Van Kruijsbergen I."/>
            <person name="Mozaffari S."/>
            <person name="Shu S."/>
            <person name="Schmutz J."/>
            <person name="Jenkins J."/>
            <person name="Grimwood J."/>
            <person name="Carlson J."/>
            <person name="Mitros T."/>
            <person name="Simakov O."/>
            <person name="Heald R."/>
            <person name="Miller K."/>
            <person name="Haudenschild C."/>
            <person name="Kuroki Y."/>
            <person name="Tanaka T."/>
            <person name="Michiue T."/>
            <person name="Watanabe M."/>
            <person name="Kinoshita T."/>
            <person name="Ohta Y."/>
            <person name="Mawaribuchi S."/>
            <person name="Suzuki Y."/>
            <person name="Haramoto Y."/>
            <person name="Yamamoto T."/>
            <person name="Takagi C."/>
            <person name="Kitzman J."/>
            <person name="Shendure J."/>
            <person name="Nakayama T."/>
            <person name="Izutsu Y."/>
            <person name="Robert J."/>
            <person name="Dichmann D."/>
            <person name="Flajnik M."/>
            <person name="Houston D."/>
            <person name="Marcotte E."/>
            <person name="Wallingford J."/>
            <person name="Ito Y."/>
            <person name="Asashima M."/>
            <person name="Ueno N."/>
            <person name="Matsuda Y."/>
            <person name="Jan Veenstra G."/>
            <person name="Fujiyama A."/>
            <person name="Harland R."/>
            <person name="Taira M."/>
            <person name="Rokhsar D.S."/>
        </authorList>
    </citation>
    <scope>NUCLEOTIDE SEQUENCE</scope>
    <source>
        <strain evidence="1">J</strain>
        <tissue evidence="1">Blood</tissue>
    </source>
</reference>
<proteinExistence type="predicted"/>
<evidence type="ECO:0000313" key="1">
    <source>
        <dbReference type="EMBL" id="OCT55774.1"/>
    </source>
</evidence>
<name>A0A974GYQ0_XENLA</name>
<protein>
    <submittedName>
        <fullName evidence="1">Uncharacterized protein</fullName>
    </submittedName>
</protein>